<sequence length="345" mass="39339">MLKEMLPPSRLHPIIEQQAQEVFYYKQSWLDLLTKLYGYPLVPLTTTNAAGQITGMLPLYHIQSPLTGRRYVSLPFSDHCPLLAVDATDAHTLLDQALDLAQKARYLELRGGCNNLLAGRTDLVESNLYARWLLPLHSDAHNVWTGLHKPVQRQIKKAQKLGVQVRIAQDRAEMEHYYRLHLLTRMKHGMPAQPQRFFFALWDAFAADETMQLLLAEYEGTIIAGMILLTTGSTVKYAYGASNEQYLHLAPNNLLLWTAITQSCARGYHTLDLGRTARDNHGLMEFKRRWGASEERLPYYYYPTNDGLTATSEQSRKFRLLTTTWKQLPAWIAGPLGGVLYKHLG</sequence>
<dbReference type="PANTHER" id="PTHR36174">
    <property type="entry name" value="LIPID II:GLYCINE GLYCYLTRANSFERASE"/>
    <property type="match status" value="1"/>
</dbReference>
<proteinExistence type="inferred from homology"/>
<dbReference type="SUPFAM" id="SSF55729">
    <property type="entry name" value="Acyl-CoA N-acyltransferases (Nat)"/>
    <property type="match status" value="1"/>
</dbReference>
<keyword evidence="9" id="KW-1185">Reference proteome</keyword>
<dbReference type="AlphaFoldDB" id="A0A8J3IWB5"/>
<protein>
    <recommendedName>
        <fullName evidence="7">BioF2-like acetyltransferase domain-containing protein</fullName>
    </recommendedName>
</protein>
<dbReference type="InterPro" id="IPR003447">
    <property type="entry name" value="FEMABX"/>
</dbReference>
<dbReference type="GO" id="GO:0009252">
    <property type="term" value="P:peptidoglycan biosynthetic process"/>
    <property type="evidence" value="ECO:0007669"/>
    <property type="project" value="UniProtKB-KW"/>
</dbReference>
<dbReference type="GO" id="GO:0071555">
    <property type="term" value="P:cell wall organization"/>
    <property type="evidence" value="ECO:0007669"/>
    <property type="project" value="UniProtKB-KW"/>
</dbReference>
<comment type="similarity">
    <text evidence="1">Belongs to the FemABX family.</text>
</comment>
<name>A0A8J3IWB5_9CHLR</name>
<accession>A0A8J3IWB5</accession>
<evidence type="ECO:0000256" key="4">
    <source>
        <dbReference type="ARBA" id="ARBA00022984"/>
    </source>
</evidence>
<dbReference type="RefSeq" id="WP_220208790.1">
    <property type="nucleotide sequence ID" value="NZ_BNJK01000002.1"/>
</dbReference>
<dbReference type="Proteomes" id="UP000597444">
    <property type="component" value="Unassembled WGS sequence"/>
</dbReference>
<evidence type="ECO:0000256" key="1">
    <source>
        <dbReference type="ARBA" id="ARBA00009943"/>
    </source>
</evidence>
<dbReference type="PANTHER" id="PTHR36174:SF1">
    <property type="entry name" value="LIPID II:GLYCINE GLYCYLTRANSFERASE"/>
    <property type="match status" value="1"/>
</dbReference>
<dbReference type="EMBL" id="BNJK01000002">
    <property type="protein sequence ID" value="GHO98022.1"/>
    <property type="molecule type" value="Genomic_DNA"/>
</dbReference>
<evidence type="ECO:0000256" key="3">
    <source>
        <dbReference type="ARBA" id="ARBA00022960"/>
    </source>
</evidence>
<evidence type="ECO:0000256" key="5">
    <source>
        <dbReference type="ARBA" id="ARBA00023315"/>
    </source>
</evidence>
<keyword evidence="3" id="KW-0133">Cell shape</keyword>
<dbReference type="InterPro" id="IPR038740">
    <property type="entry name" value="BioF2-like_GNAT_dom"/>
</dbReference>
<dbReference type="GO" id="GO:0016755">
    <property type="term" value="F:aminoacyltransferase activity"/>
    <property type="evidence" value="ECO:0007669"/>
    <property type="project" value="InterPro"/>
</dbReference>
<dbReference type="PROSITE" id="PS51191">
    <property type="entry name" value="FEMABX"/>
    <property type="match status" value="1"/>
</dbReference>
<dbReference type="InterPro" id="IPR016181">
    <property type="entry name" value="Acyl_CoA_acyltransferase"/>
</dbReference>
<gene>
    <name evidence="8" type="ORF">KSF_080700</name>
</gene>
<feature type="domain" description="BioF2-like acetyltransferase" evidence="7">
    <location>
        <begin position="151"/>
        <end position="288"/>
    </location>
</feature>
<dbReference type="Gene3D" id="3.40.630.30">
    <property type="match status" value="1"/>
</dbReference>
<dbReference type="InterPro" id="IPR050644">
    <property type="entry name" value="PG_Glycine_Bridge_Synth"/>
</dbReference>
<dbReference type="Pfam" id="PF13480">
    <property type="entry name" value="Acetyltransf_6"/>
    <property type="match status" value="1"/>
</dbReference>
<organism evidence="8 9">
    <name type="scientific">Reticulibacter mediterranei</name>
    <dbReference type="NCBI Taxonomy" id="2778369"/>
    <lineage>
        <taxon>Bacteria</taxon>
        <taxon>Bacillati</taxon>
        <taxon>Chloroflexota</taxon>
        <taxon>Ktedonobacteria</taxon>
        <taxon>Ktedonobacterales</taxon>
        <taxon>Reticulibacteraceae</taxon>
        <taxon>Reticulibacter</taxon>
    </lineage>
</organism>
<comment type="caution">
    <text evidence="8">The sequence shown here is derived from an EMBL/GenBank/DDBJ whole genome shotgun (WGS) entry which is preliminary data.</text>
</comment>
<keyword evidence="4" id="KW-0573">Peptidoglycan synthesis</keyword>
<evidence type="ECO:0000256" key="2">
    <source>
        <dbReference type="ARBA" id="ARBA00022679"/>
    </source>
</evidence>
<keyword evidence="6" id="KW-0961">Cell wall biogenesis/degradation</keyword>
<evidence type="ECO:0000259" key="7">
    <source>
        <dbReference type="Pfam" id="PF13480"/>
    </source>
</evidence>
<dbReference type="GO" id="GO:0008360">
    <property type="term" value="P:regulation of cell shape"/>
    <property type="evidence" value="ECO:0007669"/>
    <property type="project" value="UniProtKB-KW"/>
</dbReference>
<evidence type="ECO:0000313" key="9">
    <source>
        <dbReference type="Proteomes" id="UP000597444"/>
    </source>
</evidence>
<keyword evidence="2" id="KW-0808">Transferase</keyword>
<reference evidence="8" key="1">
    <citation type="submission" date="2020-10" db="EMBL/GenBank/DDBJ databases">
        <title>Taxonomic study of unclassified bacteria belonging to the class Ktedonobacteria.</title>
        <authorList>
            <person name="Yabe S."/>
            <person name="Wang C.M."/>
            <person name="Zheng Y."/>
            <person name="Sakai Y."/>
            <person name="Cavaletti L."/>
            <person name="Monciardini P."/>
            <person name="Donadio S."/>
        </authorList>
    </citation>
    <scope>NUCLEOTIDE SEQUENCE</scope>
    <source>
        <strain evidence="8">ID150040</strain>
    </source>
</reference>
<keyword evidence="5" id="KW-0012">Acyltransferase</keyword>
<evidence type="ECO:0000313" key="8">
    <source>
        <dbReference type="EMBL" id="GHO98022.1"/>
    </source>
</evidence>
<evidence type="ECO:0000256" key="6">
    <source>
        <dbReference type="ARBA" id="ARBA00023316"/>
    </source>
</evidence>